<evidence type="ECO:0000256" key="1">
    <source>
        <dbReference type="ARBA" id="ARBA00022527"/>
    </source>
</evidence>
<dbReference type="InterPro" id="IPR000719">
    <property type="entry name" value="Prot_kinase_dom"/>
</dbReference>
<dbReference type="InParanoid" id="A2DRQ2"/>
<dbReference type="KEGG" id="tva:4774869"/>
<dbReference type="VEuPathDB" id="TrichDB:TVAGG3_0979250"/>
<reference evidence="6" key="2">
    <citation type="journal article" date="2007" name="Science">
        <title>Draft genome sequence of the sexually transmitted pathogen Trichomonas vaginalis.</title>
        <authorList>
            <person name="Carlton J.M."/>
            <person name="Hirt R.P."/>
            <person name="Silva J.C."/>
            <person name="Delcher A.L."/>
            <person name="Schatz M."/>
            <person name="Zhao Q."/>
            <person name="Wortman J.R."/>
            <person name="Bidwell S.L."/>
            <person name="Alsmark U.C.M."/>
            <person name="Besteiro S."/>
            <person name="Sicheritz-Ponten T."/>
            <person name="Noel C.J."/>
            <person name="Dacks J.B."/>
            <person name="Foster P.G."/>
            <person name="Simillion C."/>
            <person name="Van de Peer Y."/>
            <person name="Miranda-Saavedra D."/>
            <person name="Barton G.J."/>
            <person name="Westrop G.D."/>
            <person name="Mueller S."/>
            <person name="Dessi D."/>
            <person name="Fiori P.L."/>
            <person name="Ren Q."/>
            <person name="Paulsen I."/>
            <person name="Zhang H."/>
            <person name="Bastida-Corcuera F.D."/>
            <person name="Simoes-Barbosa A."/>
            <person name="Brown M.T."/>
            <person name="Hayes R.D."/>
            <person name="Mukherjee M."/>
            <person name="Okumura C.Y."/>
            <person name="Schneider R."/>
            <person name="Smith A.J."/>
            <person name="Vanacova S."/>
            <person name="Villalvazo M."/>
            <person name="Haas B.J."/>
            <person name="Pertea M."/>
            <person name="Feldblyum T.V."/>
            <person name="Utterback T.R."/>
            <person name="Shu C.L."/>
            <person name="Osoegawa K."/>
            <person name="de Jong P.J."/>
            <person name="Hrdy I."/>
            <person name="Horvathova L."/>
            <person name="Zubacova Z."/>
            <person name="Dolezal P."/>
            <person name="Malik S.B."/>
            <person name="Logsdon J.M. Jr."/>
            <person name="Henze K."/>
            <person name="Gupta A."/>
            <person name="Wang C.C."/>
            <person name="Dunne R.L."/>
            <person name="Upcroft J.A."/>
            <person name="Upcroft P."/>
            <person name="White O."/>
            <person name="Salzberg S.L."/>
            <person name="Tang P."/>
            <person name="Chiu C.-H."/>
            <person name="Lee Y.-S."/>
            <person name="Embley T.M."/>
            <person name="Coombs G.H."/>
            <person name="Mottram J.C."/>
            <person name="Tachezy J."/>
            <person name="Fraser-Liggett C.M."/>
            <person name="Johnson P.J."/>
        </authorList>
    </citation>
    <scope>NUCLEOTIDE SEQUENCE [LARGE SCALE GENOMIC DNA]</scope>
    <source>
        <strain evidence="6">G3</strain>
    </source>
</reference>
<evidence type="ECO:0000313" key="7">
    <source>
        <dbReference type="Proteomes" id="UP000001542"/>
    </source>
</evidence>
<keyword evidence="6" id="KW-0418">Kinase</keyword>
<keyword evidence="1" id="KW-0723">Serine/threonine-protein kinase</keyword>
<dbReference type="InterPro" id="IPR051681">
    <property type="entry name" value="Ser/Thr_Kinases-Pseudokinases"/>
</dbReference>
<keyword evidence="2 4" id="KW-0547">Nucleotide-binding</keyword>
<dbReference type="InterPro" id="IPR001245">
    <property type="entry name" value="Ser-Thr/Tyr_kinase_cat_dom"/>
</dbReference>
<dbReference type="VEuPathDB" id="TrichDB:TVAG_150000"/>
<dbReference type="SMART" id="SM00220">
    <property type="entry name" value="S_TKc"/>
    <property type="match status" value="1"/>
</dbReference>
<organism evidence="6 7">
    <name type="scientific">Trichomonas vaginalis (strain ATCC PRA-98 / G3)</name>
    <dbReference type="NCBI Taxonomy" id="412133"/>
    <lineage>
        <taxon>Eukaryota</taxon>
        <taxon>Metamonada</taxon>
        <taxon>Parabasalia</taxon>
        <taxon>Trichomonadida</taxon>
        <taxon>Trichomonadidae</taxon>
        <taxon>Trichomonas</taxon>
    </lineage>
</organism>
<evidence type="ECO:0000259" key="5">
    <source>
        <dbReference type="PROSITE" id="PS50011"/>
    </source>
</evidence>
<dbReference type="Pfam" id="PF07714">
    <property type="entry name" value="PK_Tyr_Ser-Thr"/>
    <property type="match status" value="1"/>
</dbReference>
<dbReference type="SUPFAM" id="SSF56112">
    <property type="entry name" value="Protein kinase-like (PK-like)"/>
    <property type="match status" value="1"/>
</dbReference>
<keyword evidence="6" id="KW-0808">Transferase</keyword>
<dbReference type="GO" id="GO:0004674">
    <property type="term" value="F:protein serine/threonine kinase activity"/>
    <property type="evidence" value="ECO:0007669"/>
    <property type="project" value="UniProtKB-KW"/>
</dbReference>
<dbReference type="PROSITE" id="PS50011">
    <property type="entry name" value="PROTEIN_KINASE_DOM"/>
    <property type="match status" value="1"/>
</dbReference>
<reference evidence="6" key="1">
    <citation type="submission" date="2006-10" db="EMBL/GenBank/DDBJ databases">
        <authorList>
            <person name="Amadeo P."/>
            <person name="Zhao Q."/>
            <person name="Wortman J."/>
            <person name="Fraser-Liggett C."/>
            <person name="Carlton J."/>
        </authorList>
    </citation>
    <scope>NUCLEOTIDE SEQUENCE</scope>
    <source>
        <strain evidence="6">G3</strain>
    </source>
</reference>
<gene>
    <name evidence="6" type="ORF">TVAG_150000</name>
</gene>
<dbReference type="SMR" id="A2DRQ2"/>
<dbReference type="GO" id="GO:0005737">
    <property type="term" value="C:cytoplasm"/>
    <property type="evidence" value="ECO:0000318"/>
    <property type="project" value="GO_Central"/>
</dbReference>
<dbReference type="PROSITE" id="PS00107">
    <property type="entry name" value="PROTEIN_KINASE_ATP"/>
    <property type="match status" value="1"/>
</dbReference>
<dbReference type="GO" id="GO:0007165">
    <property type="term" value="P:signal transduction"/>
    <property type="evidence" value="ECO:0000318"/>
    <property type="project" value="GO_Central"/>
</dbReference>
<accession>A2DRQ2</accession>
<dbReference type="PANTHER" id="PTHR44329:SF214">
    <property type="entry name" value="PROTEIN KINASE DOMAIN-CONTAINING PROTEIN"/>
    <property type="match status" value="1"/>
</dbReference>
<dbReference type="RefSeq" id="XP_001329072.1">
    <property type="nucleotide sequence ID" value="XM_001329037.1"/>
</dbReference>
<dbReference type="Gene3D" id="1.10.510.10">
    <property type="entry name" value="Transferase(Phosphotransferase) domain 1"/>
    <property type="match status" value="1"/>
</dbReference>
<protein>
    <submittedName>
        <fullName evidence="6">TKL family protein kinase</fullName>
    </submittedName>
</protein>
<name>A2DRQ2_TRIV3</name>
<dbReference type="PANTHER" id="PTHR44329">
    <property type="entry name" value="SERINE/THREONINE-PROTEIN KINASE TNNI3K-RELATED"/>
    <property type="match status" value="1"/>
</dbReference>
<dbReference type="InterPro" id="IPR017441">
    <property type="entry name" value="Protein_kinase_ATP_BS"/>
</dbReference>
<dbReference type="eggNOG" id="KOG0192">
    <property type="taxonomic scope" value="Eukaryota"/>
</dbReference>
<feature type="domain" description="Protein kinase" evidence="5">
    <location>
        <begin position="22"/>
        <end position="279"/>
    </location>
</feature>
<evidence type="ECO:0000256" key="3">
    <source>
        <dbReference type="ARBA" id="ARBA00022840"/>
    </source>
</evidence>
<dbReference type="InterPro" id="IPR008271">
    <property type="entry name" value="Ser/Thr_kinase_AS"/>
</dbReference>
<evidence type="ECO:0000256" key="4">
    <source>
        <dbReference type="PROSITE-ProRule" id="PRU10141"/>
    </source>
</evidence>
<dbReference type="Proteomes" id="UP000001542">
    <property type="component" value="Unassembled WGS sequence"/>
</dbReference>
<dbReference type="PRINTS" id="PR00109">
    <property type="entry name" value="TYRKINASE"/>
</dbReference>
<dbReference type="GO" id="GO:0005524">
    <property type="term" value="F:ATP binding"/>
    <property type="evidence" value="ECO:0007669"/>
    <property type="project" value="UniProtKB-UniRule"/>
</dbReference>
<dbReference type="InterPro" id="IPR011009">
    <property type="entry name" value="Kinase-like_dom_sf"/>
</dbReference>
<dbReference type="EMBL" id="DS113237">
    <property type="protein sequence ID" value="EAY16849.1"/>
    <property type="molecule type" value="Genomic_DNA"/>
</dbReference>
<dbReference type="OrthoDB" id="28230at2759"/>
<keyword evidence="3 4" id="KW-0067">ATP-binding</keyword>
<dbReference type="GO" id="GO:0004672">
    <property type="term" value="F:protein kinase activity"/>
    <property type="evidence" value="ECO:0000318"/>
    <property type="project" value="GO_Central"/>
</dbReference>
<dbReference type="STRING" id="5722.A2DRQ2"/>
<evidence type="ECO:0000256" key="2">
    <source>
        <dbReference type="ARBA" id="ARBA00022741"/>
    </source>
</evidence>
<evidence type="ECO:0000313" key="6">
    <source>
        <dbReference type="EMBL" id="EAY16849.1"/>
    </source>
</evidence>
<keyword evidence="7" id="KW-1185">Reference proteome</keyword>
<sequence>MTDTLENLCRDLPNFLVQRSDFQYEKKIGGGSFGDVYLAKYIPTGQMTAVKELKHETLEEPFLQYFLREIRILAKCDNYFLLHFTGYTATHPFLIVTEYIQNGSLFDSLHDQTKSLDGTQKTIIALGIACGMARLHSFNIMHRDLKSLNILLDESYFPRICDFGASRIKSAESELVTQNIGTVHWMAPEMFDSTNYTLAVDVYAYAILLWELLAEEIPYNGYSVPQIMRTVCMNDQRLTIPQGTPPNLAKLIQLCWNRDPEKRPPFDRIFKIFKSHKVSFPGCVDSKVDEALASIEAKAAQLQSHGIVISGIPTNISGVPNSQNQPSFDTESLYRIVTSGDSNQIEQHIKQLTPETCSFYFDCVFKCISQQNPTNITVPALIGILKLIVMNQDCLTEFVKRNLQNSLPFDKDEHVKLSLSILLPIFEISPKVVTTELVQKLEPFIPKFGFKICRLISVFCSNFTEVGDPWKVSDILILKAGEFIQAGASIPLMETLFGLLSRYDFFREARLQNCIPIYLNRMMSNIPDEIITSYNCLNGLQVPQLDVDPLIMATHLDNANISKFAIQFLAKNPIKRVNPMLIEAISLSQFPIQAIQALCRCAMISPKDVLDKSSLWLANPKFAPDLQLTCLMTITLKEDLRKIVATNPNMVSFLNSCLSGNPSNDVLSSLSTLMRVIPFDSQTVMKLGETGFLKNYIKLVTAANNMVVYSNCFLMIDYLCRISFLIDSLDFAPTALQLMKVPELQKYAIYYLLLLSSFEVAAASLKKLNTMSVVDSIQLTPDVKKLAEDLRHNLFF</sequence>
<proteinExistence type="predicted"/>
<feature type="binding site" evidence="4">
    <location>
        <position position="51"/>
    </location>
    <ligand>
        <name>ATP</name>
        <dbReference type="ChEBI" id="CHEBI:30616"/>
    </ligand>
</feature>
<dbReference type="CDD" id="cd13999">
    <property type="entry name" value="STKc_MAP3K-like"/>
    <property type="match status" value="1"/>
</dbReference>
<dbReference type="PROSITE" id="PS00108">
    <property type="entry name" value="PROTEIN_KINASE_ST"/>
    <property type="match status" value="1"/>
</dbReference>
<dbReference type="AlphaFoldDB" id="A2DRQ2"/>